<evidence type="ECO:0000313" key="1">
    <source>
        <dbReference type="EMBL" id="KXJ85591.1"/>
    </source>
</evidence>
<reference evidence="2" key="1">
    <citation type="submission" date="2016-02" db="EMBL/GenBank/DDBJ databases">
        <title>Draft genome sequence of Microdochium bolleyi, a fungal endophyte of beachgrass.</title>
        <authorList>
            <consortium name="DOE Joint Genome Institute"/>
            <person name="David A.S."/>
            <person name="May G."/>
            <person name="Haridas S."/>
            <person name="Lim J."/>
            <person name="Wang M."/>
            <person name="Labutti K."/>
            <person name="Lipzen A."/>
            <person name="Barry K."/>
            <person name="Grigoriev I.V."/>
        </authorList>
    </citation>
    <scope>NUCLEOTIDE SEQUENCE [LARGE SCALE GENOMIC DNA]</scope>
    <source>
        <strain evidence="2">J235TASD1</strain>
    </source>
</reference>
<name>A0A136IKU6_9PEZI</name>
<keyword evidence="2" id="KW-1185">Reference proteome</keyword>
<sequence>MEEWRATSLHGMPDRYGYRVPDHDLHELAFRAAAPPVRIAYKNLCFGGFGQTWEQALALDERAAMPYLGFLLDTFNMASAVGSRQSVGLRAPICIRIAYVATLNAQLGY</sequence>
<gene>
    <name evidence="1" type="ORF">Micbo1qcDRAFT_209832</name>
</gene>
<dbReference type="AlphaFoldDB" id="A0A136IKU6"/>
<dbReference type="OrthoDB" id="5360893at2759"/>
<evidence type="ECO:0000313" key="2">
    <source>
        <dbReference type="Proteomes" id="UP000070501"/>
    </source>
</evidence>
<protein>
    <submittedName>
        <fullName evidence="1">Uncharacterized protein</fullName>
    </submittedName>
</protein>
<dbReference type="EMBL" id="KQ964278">
    <property type="protein sequence ID" value="KXJ85591.1"/>
    <property type="molecule type" value="Genomic_DNA"/>
</dbReference>
<dbReference type="SUPFAM" id="SSF51658">
    <property type="entry name" value="Xylose isomerase-like"/>
    <property type="match status" value="1"/>
</dbReference>
<organism evidence="1 2">
    <name type="scientific">Microdochium bolleyi</name>
    <dbReference type="NCBI Taxonomy" id="196109"/>
    <lineage>
        <taxon>Eukaryota</taxon>
        <taxon>Fungi</taxon>
        <taxon>Dikarya</taxon>
        <taxon>Ascomycota</taxon>
        <taxon>Pezizomycotina</taxon>
        <taxon>Sordariomycetes</taxon>
        <taxon>Xylariomycetidae</taxon>
        <taxon>Xylariales</taxon>
        <taxon>Microdochiaceae</taxon>
        <taxon>Microdochium</taxon>
    </lineage>
</organism>
<accession>A0A136IKU6</accession>
<proteinExistence type="predicted"/>
<dbReference type="InterPro" id="IPR036237">
    <property type="entry name" value="Xyl_isomerase-like_sf"/>
</dbReference>
<dbReference type="Proteomes" id="UP000070501">
    <property type="component" value="Unassembled WGS sequence"/>
</dbReference>
<dbReference type="InParanoid" id="A0A136IKU6"/>
<dbReference type="Gene3D" id="3.20.20.150">
    <property type="entry name" value="Divalent-metal-dependent TIM barrel enzymes"/>
    <property type="match status" value="1"/>
</dbReference>